<feature type="domain" description="CMP/dCMP-type deaminase" evidence="3">
    <location>
        <begin position="1"/>
        <end position="124"/>
    </location>
</feature>
<dbReference type="Proteomes" id="UP001597058">
    <property type="component" value="Unassembled WGS sequence"/>
</dbReference>
<gene>
    <name evidence="4" type="ORF">ACFQ5X_50945</name>
</gene>
<dbReference type="InterPro" id="IPR016193">
    <property type="entry name" value="Cytidine_deaminase-like"/>
</dbReference>
<comment type="caution">
    <text evidence="4">The sequence shown here is derived from an EMBL/GenBank/DDBJ whole genome shotgun (WGS) entry which is preliminary data.</text>
</comment>
<organism evidence="4 5">
    <name type="scientific">Streptomyces kaempferi</name>
    <dbReference type="NCBI Taxonomy" id="333725"/>
    <lineage>
        <taxon>Bacteria</taxon>
        <taxon>Bacillati</taxon>
        <taxon>Actinomycetota</taxon>
        <taxon>Actinomycetes</taxon>
        <taxon>Kitasatosporales</taxon>
        <taxon>Streptomycetaceae</taxon>
        <taxon>Streptomyces</taxon>
    </lineage>
</organism>
<dbReference type="InterPro" id="IPR016192">
    <property type="entry name" value="APOBEC/CMP_deaminase_Zn-bd"/>
</dbReference>
<dbReference type="SUPFAM" id="SSF53927">
    <property type="entry name" value="Cytidine deaminase-like"/>
    <property type="match status" value="1"/>
</dbReference>
<keyword evidence="1" id="KW-0479">Metal-binding</keyword>
<evidence type="ECO:0000313" key="4">
    <source>
        <dbReference type="EMBL" id="MFD1313940.1"/>
    </source>
</evidence>
<keyword evidence="2" id="KW-0862">Zinc</keyword>
<dbReference type="PROSITE" id="PS51747">
    <property type="entry name" value="CYT_DCMP_DEAMINASES_2"/>
    <property type="match status" value="1"/>
</dbReference>
<name>A0ABW3XXN0_9ACTN</name>
<sequence length="133" mass="14861">MDLAVRQALRSTCRYRVGAVLAVGNRILAAGPNLRRNNPMIDLRHATFHAEEVVLRKVRTMTPGAEIFVARVNREGLPMMAQPCPRCQEALARAGIRRAHYTVTHRTVGDMFIPALPRSQAIPSFRHAVGIKR</sequence>
<proteinExistence type="predicted"/>
<evidence type="ECO:0000256" key="2">
    <source>
        <dbReference type="ARBA" id="ARBA00022833"/>
    </source>
</evidence>
<dbReference type="PROSITE" id="PS00903">
    <property type="entry name" value="CYT_DCMP_DEAMINASES_1"/>
    <property type="match status" value="1"/>
</dbReference>
<dbReference type="Gene3D" id="3.40.140.10">
    <property type="entry name" value="Cytidine Deaminase, domain 2"/>
    <property type="match status" value="1"/>
</dbReference>
<dbReference type="InterPro" id="IPR002125">
    <property type="entry name" value="CMP_dCMP_dom"/>
</dbReference>
<evidence type="ECO:0000259" key="3">
    <source>
        <dbReference type="PROSITE" id="PS51747"/>
    </source>
</evidence>
<reference evidence="5" key="1">
    <citation type="journal article" date="2019" name="Int. J. Syst. Evol. Microbiol.">
        <title>The Global Catalogue of Microorganisms (GCM) 10K type strain sequencing project: providing services to taxonomists for standard genome sequencing and annotation.</title>
        <authorList>
            <consortium name="The Broad Institute Genomics Platform"/>
            <consortium name="The Broad Institute Genome Sequencing Center for Infectious Disease"/>
            <person name="Wu L."/>
            <person name="Ma J."/>
        </authorList>
    </citation>
    <scope>NUCLEOTIDE SEQUENCE [LARGE SCALE GENOMIC DNA]</scope>
    <source>
        <strain evidence="5">CGMCC 4.7020</strain>
    </source>
</reference>
<accession>A0ABW3XXN0</accession>
<evidence type="ECO:0000256" key="1">
    <source>
        <dbReference type="ARBA" id="ARBA00022723"/>
    </source>
</evidence>
<evidence type="ECO:0000313" key="5">
    <source>
        <dbReference type="Proteomes" id="UP001597058"/>
    </source>
</evidence>
<dbReference type="EMBL" id="JBHTMM010000370">
    <property type="protein sequence ID" value="MFD1313940.1"/>
    <property type="molecule type" value="Genomic_DNA"/>
</dbReference>
<keyword evidence="5" id="KW-1185">Reference proteome</keyword>
<dbReference type="Pfam" id="PF00383">
    <property type="entry name" value="dCMP_cyt_deam_1"/>
    <property type="match status" value="1"/>
</dbReference>
<dbReference type="RefSeq" id="WP_381237466.1">
    <property type="nucleotide sequence ID" value="NZ_JBHSKH010000046.1"/>
</dbReference>
<protein>
    <recommendedName>
        <fullName evidence="3">CMP/dCMP-type deaminase domain-containing protein</fullName>
    </recommendedName>
</protein>